<evidence type="ECO:0000313" key="2">
    <source>
        <dbReference type="EMBL" id="KAJ2686222.1"/>
    </source>
</evidence>
<dbReference type="EMBL" id="JANBTX010000117">
    <property type="protein sequence ID" value="KAJ2686222.1"/>
    <property type="molecule type" value="Genomic_DNA"/>
</dbReference>
<dbReference type="Gene3D" id="3.30.559.10">
    <property type="entry name" value="Chloramphenicol acetyltransferase-like domain"/>
    <property type="match status" value="2"/>
</dbReference>
<dbReference type="Pfam" id="PF02458">
    <property type="entry name" value="Transferase"/>
    <property type="match status" value="1"/>
</dbReference>
<dbReference type="InterPro" id="IPR050317">
    <property type="entry name" value="Plant_Fungal_Acyltransferase"/>
</dbReference>
<accession>A0A9W8GH30</accession>
<evidence type="ECO:0000313" key="3">
    <source>
        <dbReference type="Proteomes" id="UP001151516"/>
    </source>
</evidence>
<gene>
    <name evidence="2" type="ORF">IWW39_003780</name>
</gene>
<sequence>MEGLFDFIEPGEVVLSSQDAMFSYANHPLVHFYENKGLGSSFMPSNMLQASLYSALKEFPLLLGHIRDGPGGQAKVVVDKHDLNLPEFVESESSIHFQSLKDAQFEWSAWPRGVATVGPITTPNKHGTVKLLNVHVVRLRDNSGLVLFCNIPHIILDGFGYYIFLSHWAALCRASISPGPTSDAGRVSYVFDRAFVDGRLQGQRRPLGKQIVDILTTSSFTSTALNMLSFSSQLRLASLGISVNRGEAHFFRTTRESLEELSSLACAHASGSPAGVSTYAILAAVVGAAICRAQSAADANRGLLAKAVSAAANTISSLFGARPAQFTLVNMVHAHHCLELDPGSCYIGNPVVLLPIQAPAKHLAQAAGEESLAEVAAQVALAVNGTDASIVGEFISILNDNPGAHARYAAYMSSAANKLTVIDERSYNTRGMDFGAGRPTWVSGIPWHIPNFVALFASPSRDGDVYFYVSLWPRVAEALAQDRFFTKYAQFLF</sequence>
<dbReference type="GO" id="GO:0044550">
    <property type="term" value="P:secondary metabolite biosynthetic process"/>
    <property type="evidence" value="ECO:0007669"/>
    <property type="project" value="TreeGrafter"/>
</dbReference>
<dbReference type="Proteomes" id="UP001151516">
    <property type="component" value="Unassembled WGS sequence"/>
</dbReference>
<protein>
    <submittedName>
        <fullName evidence="2">Uncharacterized protein</fullName>
    </submittedName>
</protein>
<reference evidence="2" key="1">
    <citation type="submission" date="2022-07" db="EMBL/GenBank/DDBJ databases">
        <title>Phylogenomic reconstructions and comparative analyses of Kickxellomycotina fungi.</title>
        <authorList>
            <person name="Reynolds N.K."/>
            <person name="Stajich J.E."/>
            <person name="Barry K."/>
            <person name="Grigoriev I.V."/>
            <person name="Crous P."/>
            <person name="Smith M.E."/>
        </authorList>
    </citation>
    <scope>NUCLEOTIDE SEQUENCE</scope>
    <source>
        <strain evidence="2">CBS 109367</strain>
    </source>
</reference>
<dbReference type="AlphaFoldDB" id="A0A9W8GH30"/>
<organism evidence="2 3">
    <name type="scientific">Coemansia spiralis</name>
    <dbReference type="NCBI Taxonomy" id="417178"/>
    <lineage>
        <taxon>Eukaryota</taxon>
        <taxon>Fungi</taxon>
        <taxon>Fungi incertae sedis</taxon>
        <taxon>Zoopagomycota</taxon>
        <taxon>Kickxellomycotina</taxon>
        <taxon>Kickxellomycetes</taxon>
        <taxon>Kickxellales</taxon>
        <taxon>Kickxellaceae</taxon>
        <taxon>Coemansia</taxon>
    </lineage>
</organism>
<proteinExistence type="predicted"/>
<dbReference type="GO" id="GO:0016747">
    <property type="term" value="F:acyltransferase activity, transferring groups other than amino-acyl groups"/>
    <property type="evidence" value="ECO:0007669"/>
    <property type="project" value="TreeGrafter"/>
</dbReference>
<dbReference type="InterPro" id="IPR023213">
    <property type="entry name" value="CAT-like_dom_sf"/>
</dbReference>
<dbReference type="PANTHER" id="PTHR31642:SF310">
    <property type="entry name" value="FATTY ALCOHOL:CAFFEOYL-COA ACYLTRANSFERASE"/>
    <property type="match status" value="1"/>
</dbReference>
<dbReference type="OrthoDB" id="1862401at2759"/>
<keyword evidence="1" id="KW-0808">Transferase</keyword>
<dbReference type="PANTHER" id="PTHR31642">
    <property type="entry name" value="TRICHOTHECENE 3-O-ACETYLTRANSFERASE"/>
    <property type="match status" value="1"/>
</dbReference>
<comment type="caution">
    <text evidence="2">The sequence shown here is derived from an EMBL/GenBank/DDBJ whole genome shotgun (WGS) entry which is preliminary data.</text>
</comment>
<dbReference type="SUPFAM" id="SSF52777">
    <property type="entry name" value="CoA-dependent acyltransferases"/>
    <property type="match status" value="1"/>
</dbReference>
<name>A0A9W8GH30_9FUNG</name>
<keyword evidence="3" id="KW-1185">Reference proteome</keyword>
<evidence type="ECO:0000256" key="1">
    <source>
        <dbReference type="ARBA" id="ARBA00022679"/>
    </source>
</evidence>